<sequence>MQQKTRIKGDITEYTRPIEPYTDLSMHRSDENLPNWSRLFPKQVRPFKMKNEKKKLEALGKSWATIAGMALGLRRNRSSTTMNPEDMVITMKRWKNKNTKTQL</sequence>
<comment type="caution">
    <text evidence="1">The sequence shown here is derived from an EMBL/GenBank/DDBJ whole genome shotgun (WGS) entry which is preliminary data.</text>
</comment>
<keyword evidence="2" id="KW-1185">Reference proteome</keyword>
<gene>
    <name evidence="1" type="ORF">OGATHE_001000</name>
</gene>
<protein>
    <submittedName>
        <fullName evidence="1">Uncharacterized protein</fullName>
    </submittedName>
</protein>
<evidence type="ECO:0000313" key="1">
    <source>
        <dbReference type="EMBL" id="KAH3677525.1"/>
    </source>
</evidence>
<dbReference type="AlphaFoldDB" id="A0A9P8TG97"/>
<evidence type="ECO:0000313" key="2">
    <source>
        <dbReference type="Proteomes" id="UP000788993"/>
    </source>
</evidence>
<name>A0A9P8TG97_9ASCO</name>
<dbReference type="Proteomes" id="UP000788993">
    <property type="component" value="Unassembled WGS sequence"/>
</dbReference>
<reference evidence="1" key="2">
    <citation type="submission" date="2021-01" db="EMBL/GenBank/DDBJ databases">
        <authorList>
            <person name="Schikora-Tamarit M.A."/>
        </authorList>
    </citation>
    <scope>NUCLEOTIDE SEQUENCE</scope>
    <source>
        <strain evidence="1">NCAIM Y.01608</strain>
    </source>
</reference>
<proteinExistence type="predicted"/>
<accession>A0A9P8TG97</accession>
<organism evidence="1 2">
    <name type="scientific">Ogataea polymorpha</name>
    <dbReference type="NCBI Taxonomy" id="460523"/>
    <lineage>
        <taxon>Eukaryota</taxon>
        <taxon>Fungi</taxon>
        <taxon>Dikarya</taxon>
        <taxon>Ascomycota</taxon>
        <taxon>Saccharomycotina</taxon>
        <taxon>Pichiomycetes</taxon>
        <taxon>Pichiales</taxon>
        <taxon>Pichiaceae</taxon>
        <taxon>Ogataea</taxon>
    </lineage>
</organism>
<dbReference type="EMBL" id="JAEUBD010000108">
    <property type="protein sequence ID" value="KAH3677525.1"/>
    <property type="molecule type" value="Genomic_DNA"/>
</dbReference>
<reference evidence="1" key="1">
    <citation type="journal article" date="2021" name="Open Biol.">
        <title>Shared evolutionary footprints suggest mitochondrial oxidative damage underlies multiple complex I losses in fungi.</title>
        <authorList>
            <person name="Schikora-Tamarit M.A."/>
            <person name="Marcet-Houben M."/>
            <person name="Nosek J."/>
            <person name="Gabaldon T."/>
        </authorList>
    </citation>
    <scope>NUCLEOTIDE SEQUENCE</scope>
    <source>
        <strain evidence="1">NCAIM Y.01608</strain>
    </source>
</reference>